<evidence type="ECO:0000313" key="2">
    <source>
        <dbReference type="EMBL" id="WXL24268.1"/>
    </source>
</evidence>
<dbReference type="Proteomes" id="UP001476583">
    <property type="component" value="Chromosome"/>
</dbReference>
<keyword evidence="3" id="KW-1185">Reference proteome</keyword>
<evidence type="ECO:0000256" key="1">
    <source>
        <dbReference type="SAM" id="Coils"/>
    </source>
</evidence>
<feature type="coiled-coil region" evidence="1">
    <location>
        <begin position="46"/>
        <end position="87"/>
    </location>
</feature>
<evidence type="ECO:0000313" key="3">
    <source>
        <dbReference type="Proteomes" id="UP001476583"/>
    </source>
</evidence>
<reference evidence="2 3" key="1">
    <citation type="submission" date="2024-03" db="EMBL/GenBank/DDBJ databases">
        <title>Complete genome of BD2.</title>
        <authorList>
            <person name="Cao G."/>
        </authorList>
    </citation>
    <scope>NUCLEOTIDE SEQUENCE [LARGE SCALE GENOMIC DNA]</scope>
    <source>
        <strain evidence="2 3">BD2</strain>
    </source>
</reference>
<keyword evidence="1" id="KW-0175">Coiled coil</keyword>
<dbReference type="EMBL" id="CP148074">
    <property type="protein sequence ID" value="WXL24268.1"/>
    <property type="molecule type" value="Genomic_DNA"/>
</dbReference>
<protein>
    <recommendedName>
        <fullName evidence="4">DNA recombination protein RmuC</fullName>
    </recommendedName>
</protein>
<sequence>MNAIWLIWCVVGGSALVAFAAALGALWQLYLRRDLQSTCADCLARLLHLREQRDQLEIQVQELSAGLRAEKAHVAQLERQLELLREL</sequence>
<proteinExistence type="predicted"/>
<organism evidence="2 3">
    <name type="scientific">Ectopseudomonas mendocina</name>
    <name type="common">Pseudomonas mendocina</name>
    <dbReference type="NCBI Taxonomy" id="300"/>
    <lineage>
        <taxon>Bacteria</taxon>
        <taxon>Pseudomonadati</taxon>
        <taxon>Pseudomonadota</taxon>
        <taxon>Gammaproteobacteria</taxon>
        <taxon>Pseudomonadales</taxon>
        <taxon>Pseudomonadaceae</taxon>
        <taxon>Ectopseudomonas</taxon>
    </lineage>
</organism>
<evidence type="ECO:0008006" key="4">
    <source>
        <dbReference type="Google" id="ProtNLM"/>
    </source>
</evidence>
<name>A0ABZ2RB59_ECTME</name>
<accession>A0ABZ2RB59</accession>
<gene>
    <name evidence="2" type="ORF">WG219_13115</name>
</gene>